<name>A0A081AQ79_PHYNI</name>
<feature type="region of interest" description="Disordered" evidence="1">
    <location>
        <begin position="1"/>
        <end position="30"/>
    </location>
</feature>
<evidence type="ECO:0000313" key="3">
    <source>
        <dbReference type="Proteomes" id="UP000028582"/>
    </source>
</evidence>
<comment type="caution">
    <text evidence="2">The sequence shown here is derived from an EMBL/GenBank/DDBJ whole genome shotgun (WGS) entry which is preliminary data.</text>
</comment>
<evidence type="ECO:0000256" key="1">
    <source>
        <dbReference type="SAM" id="MobiDB-lite"/>
    </source>
</evidence>
<proteinExistence type="predicted"/>
<feature type="region of interest" description="Disordered" evidence="1">
    <location>
        <begin position="341"/>
        <end position="361"/>
    </location>
</feature>
<protein>
    <submittedName>
        <fullName evidence="2">Uncharacterized protein</fullName>
    </submittedName>
</protein>
<gene>
    <name evidence="2" type="ORF">F444_04595</name>
</gene>
<dbReference type="Proteomes" id="UP000028582">
    <property type="component" value="Unassembled WGS sequence"/>
</dbReference>
<evidence type="ECO:0000313" key="2">
    <source>
        <dbReference type="EMBL" id="ETO81040.1"/>
    </source>
</evidence>
<dbReference type="EMBL" id="ANJA01000919">
    <property type="protein sequence ID" value="ETO81040.1"/>
    <property type="molecule type" value="Genomic_DNA"/>
</dbReference>
<organism evidence="2 3">
    <name type="scientific">Phytophthora nicotianae P1976</name>
    <dbReference type="NCBI Taxonomy" id="1317066"/>
    <lineage>
        <taxon>Eukaryota</taxon>
        <taxon>Sar</taxon>
        <taxon>Stramenopiles</taxon>
        <taxon>Oomycota</taxon>
        <taxon>Peronosporomycetes</taxon>
        <taxon>Peronosporales</taxon>
        <taxon>Peronosporaceae</taxon>
        <taxon>Phytophthora</taxon>
    </lineage>
</organism>
<dbReference type="OrthoDB" id="73862at2759"/>
<reference evidence="2 3" key="1">
    <citation type="submission" date="2013-11" db="EMBL/GenBank/DDBJ databases">
        <title>The Genome Sequence of Phytophthora parasitica P1976.</title>
        <authorList>
            <consortium name="The Broad Institute Genomics Platform"/>
            <person name="Russ C."/>
            <person name="Tyler B."/>
            <person name="Panabieres F."/>
            <person name="Shan W."/>
            <person name="Tripathy S."/>
            <person name="Grunwald N."/>
            <person name="Machado M."/>
            <person name="Johnson C.S."/>
            <person name="Walker B."/>
            <person name="Young S."/>
            <person name="Zeng Q."/>
            <person name="Gargeya S."/>
            <person name="Fitzgerald M."/>
            <person name="Haas B."/>
            <person name="Abouelleil A."/>
            <person name="Allen A.W."/>
            <person name="Alvarado L."/>
            <person name="Arachchi H.M."/>
            <person name="Berlin A.M."/>
            <person name="Chapman S.B."/>
            <person name="Gainer-Dewar J."/>
            <person name="Goldberg J."/>
            <person name="Griggs A."/>
            <person name="Gujja S."/>
            <person name="Hansen M."/>
            <person name="Howarth C."/>
            <person name="Imamovic A."/>
            <person name="Ireland A."/>
            <person name="Larimer J."/>
            <person name="McCowan C."/>
            <person name="Murphy C."/>
            <person name="Pearson M."/>
            <person name="Poon T.W."/>
            <person name="Priest M."/>
            <person name="Roberts A."/>
            <person name="Saif S."/>
            <person name="Shea T."/>
            <person name="Sisk P."/>
            <person name="Sykes S."/>
            <person name="Wortman J."/>
            <person name="Nusbaum C."/>
            <person name="Birren B."/>
        </authorList>
    </citation>
    <scope>NUCLEOTIDE SEQUENCE [LARGE SCALE GENOMIC DNA]</scope>
    <source>
        <strain evidence="2 3">P1976</strain>
    </source>
</reference>
<dbReference type="AlphaFoldDB" id="A0A081AQ79"/>
<sequence>MGARRAQGPTQKHRAAPYDDAPPPNLKFMSNSERGKYYRRRRKLYGQHLAEHVADLREEISALMISRQVQQELSLSQRRTPLGAAAHIVDEYCSLFSHGAPVRLAVDEQDASASLVAQATNAQRGFLSAIMNDNVRFGEFLGVELLLDQWERYSLYHAAIEWKMTSLNIMQLAEPRVLTMENRYDEGPLVVSITADLRVRFSRRTIEEVFPHLVGDEALTQSLIGLVVTYPCVNHFHFNEYGKIEWYAPEVDFVGALMKALGSPELVAHVVGHALIQKDHMIGDESDGRKLAVVEIIDEHEGTTDPNFIETDSYEESMVAIPENRSNNKRLREDYGFVAVVSDDEPSPESPQSSPKLPNRLDLAYILAE</sequence>
<accession>A0A081AQ79</accession>